<dbReference type="OMA" id="WVAYSIN"/>
<keyword evidence="1" id="KW-0812">Transmembrane</keyword>
<evidence type="ECO:0000313" key="3">
    <source>
        <dbReference type="Proteomes" id="UP000218811"/>
    </source>
</evidence>
<organism evidence="2 3">
    <name type="scientific">Wolfiporia cocos (strain MD-104)</name>
    <name type="common">Brown rot fungus</name>
    <dbReference type="NCBI Taxonomy" id="742152"/>
    <lineage>
        <taxon>Eukaryota</taxon>
        <taxon>Fungi</taxon>
        <taxon>Dikarya</taxon>
        <taxon>Basidiomycota</taxon>
        <taxon>Agaricomycotina</taxon>
        <taxon>Agaricomycetes</taxon>
        <taxon>Polyporales</taxon>
        <taxon>Phaeolaceae</taxon>
        <taxon>Wolfiporia</taxon>
    </lineage>
</organism>
<reference evidence="2 3" key="1">
    <citation type="journal article" date="2012" name="Science">
        <title>The Paleozoic origin of enzymatic lignin decomposition reconstructed from 31 fungal genomes.</title>
        <authorList>
            <person name="Floudas D."/>
            <person name="Binder M."/>
            <person name="Riley R."/>
            <person name="Barry K."/>
            <person name="Blanchette R.A."/>
            <person name="Henrissat B."/>
            <person name="Martinez A.T."/>
            <person name="Otillar R."/>
            <person name="Spatafora J.W."/>
            <person name="Yadav J.S."/>
            <person name="Aerts A."/>
            <person name="Benoit I."/>
            <person name="Boyd A."/>
            <person name="Carlson A."/>
            <person name="Copeland A."/>
            <person name="Coutinho P.M."/>
            <person name="de Vries R.P."/>
            <person name="Ferreira P."/>
            <person name="Findley K."/>
            <person name="Foster B."/>
            <person name="Gaskell J."/>
            <person name="Glotzer D."/>
            <person name="Gorecki P."/>
            <person name="Heitman J."/>
            <person name="Hesse C."/>
            <person name="Hori C."/>
            <person name="Igarashi K."/>
            <person name="Jurgens J.A."/>
            <person name="Kallen N."/>
            <person name="Kersten P."/>
            <person name="Kohler A."/>
            <person name="Kuees U."/>
            <person name="Kumar T.K.A."/>
            <person name="Kuo A."/>
            <person name="LaButti K."/>
            <person name="Larrondo L.F."/>
            <person name="Lindquist E."/>
            <person name="Ling A."/>
            <person name="Lombard V."/>
            <person name="Lucas S."/>
            <person name="Lundell T."/>
            <person name="Martin R."/>
            <person name="McLaughlin D.J."/>
            <person name="Morgenstern I."/>
            <person name="Morin E."/>
            <person name="Murat C."/>
            <person name="Nagy L.G."/>
            <person name="Nolan M."/>
            <person name="Ohm R.A."/>
            <person name="Patyshakuliyeva A."/>
            <person name="Rokas A."/>
            <person name="Ruiz-Duenas F.J."/>
            <person name="Sabat G."/>
            <person name="Salamov A."/>
            <person name="Samejima M."/>
            <person name="Schmutz J."/>
            <person name="Slot J.C."/>
            <person name="St John F."/>
            <person name="Stenlid J."/>
            <person name="Sun H."/>
            <person name="Sun S."/>
            <person name="Syed K."/>
            <person name="Tsang A."/>
            <person name="Wiebenga A."/>
            <person name="Young D."/>
            <person name="Pisabarro A."/>
            <person name="Eastwood D.C."/>
            <person name="Martin F."/>
            <person name="Cullen D."/>
            <person name="Grigoriev I.V."/>
            <person name="Hibbett D.S."/>
        </authorList>
    </citation>
    <scope>NUCLEOTIDE SEQUENCE [LARGE SCALE GENOMIC DNA]</scope>
    <source>
        <strain evidence="2 3">MD-104</strain>
    </source>
</reference>
<dbReference type="STRING" id="742152.A0A2H3JBV6"/>
<evidence type="ECO:0000256" key="1">
    <source>
        <dbReference type="SAM" id="Phobius"/>
    </source>
</evidence>
<keyword evidence="3" id="KW-1185">Reference proteome</keyword>
<sequence length="467" mass="51086">MAPSLRSYLSGLTSRSNGSIEHQIDQPFNQVKAQWRNPNDILSIVQLIGGDTVQTALAASTSPSYFTPVAFSFGWVAYAFSTISTVFGDGTLMPLPDCSATLISIRSGYARPIKSWVLGRIVRDYEPPRDKDKSLTITFYRALPEKPVGVPDRDAIYFLGVAVIIMQIGIACIPGVLDENWVPLIITFTGTILAQASGAIRQWSEEKWNGGKLSREETVCITQGNGSRSVQVITTQSGGHNLEHIAAGPLPDVKSRATTVATIMLAALWVVHLITVESLSSDAWYSVAIGALGMLQNIIAAGAKRSPSAFGFHWEMVEIVSKPKVFKTLQEAEKIKPGVGLALLPVFFPGELRNDEMRWKEEMLRQYKANDAAQVSSQSTMTRDTDSTTLNELDITAQQMSGQQYPEILYPYMLSVYPGTPRLRGAEEGVTSSAIELGRCSPNSFDLGVDAYSMKTRGLHRARSAER</sequence>
<proteinExistence type="predicted"/>
<evidence type="ECO:0000313" key="2">
    <source>
        <dbReference type="EMBL" id="PCH39065.1"/>
    </source>
</evidence>
<feature type="transmembrane region" description="Helical" evidence="1">
    <location>
        <begin position="283"/>
        <end position="303"/>
    </location>
</feature>
<keyword evidence="1" id="KW-0472">Membrane</keyword>
<accession>A0A2H3JBV6</accession>
<keyword evidence="1" id="KW-1133">Transmembrane helix</keyword>
<protein>
    <submittedName>
        <fullName evidence="2">Uncharacterized protein</fullName>
    </submittedName>
</protein>
<dbReference type="Proteomes" id="UP000218811">
    <property type="component" value="Unassembled WGS sequence"/>
</dbReference>
<feature type="transmembrane region" description="Helical" evidence="1">
    <location>
        <begin position="182"/>
        <end position="200"/>
    </location>
</feature>
<dbReference type="EMBL" id="KB467954">
    <property type="protein sequence ID" value="PCH39065.1"/>
    <property type="molecule type" value="Genomic_DNA"/>
</dbReference>
<dbReference type="OrthoDB" id="1937642at2759"/>
<name>A0A2H3JBV6_WOLCO</name>
<feature type="transmembrane region" description="Helical" evidence="1">
    <location>
        <begin position="257"/>
        <end position="277"/>
    </location>
</feature>
<gene>
    <name evidence="2" type="ORF">WOLCODRAFT_141087</name>
</gene>
<dbReference type="AlphaFoldDB" id="A0A2H3JBV6"/>
<feature type="transmembrane region" description="Helical" evidence="1">
    <location>
        <begin position="155"/>
        <end position="176"/>
    </location>
</feature>